<keyword evidence="2" id="KW-0863">Zinc-finger</keyword>
<evidence type="ECO:0000256" key="2">
    <source>
        <dbReference type="ARBA" id="ARBA00022771"/>
    </source>
</evidence>
<dbReference type="AlphaFoldDB" id="A0A1M5FHB7"/>
<dbReference type="STRING" id="494016.SAMN04487965_2922"/>
<dbReference type="Pfam" id="PF24463">
    <property type="entry name" value="DUF7577"/>
    <property type="match status" value="1"/>
</dbReference>
<reference evidence="6" key="1">
    <citation type="submission" date="2016-11" db="EMBL/GenBank/DDBJ databases">
        <authorList>
            <person name="Varghese N."/>
            <person name="Submissions S."/>
        </authorList>
    </citation>
    <scope>NUCLEOTIDE SEQUENCE [LARGE SCALE GENOMIC DNA]</scope>
    <source>
        <strain evidence="6">CGMCC 1.7063</strain>
    </source>
</reference>
<dbReference type="InterPro" id="IPR001876">
    <property type="entry name" value="Znf_RanBP2"/>
</dbReference>
<dbReference type="InterPro" id="IPR055999">
    <property type="entry name" value="DUF7577"/>
</dbReference>
<evidence type="ECO:0000313" key="6">
    <source>
        <dbReference type="Proteomes" id="UP000184170"/>
    </source>
</evidence>
<dbReference type="Pfam" id="PF09413">
    <property type="entry name" value="DUF2007"/>
    <property type="match status" value="1"/>
</dbReference>
<name>A0A1M5FHB7_9GAMM</name>
<keyword evidence="1" id="KW-0479">Metal-binding</keyword>
<evidence type="ECO:0000256" key="1">
    <source>
        <dbReference type="ARBA" id="ARBA00022723"/>
    </source>
</evidence>
<dbReference type="InterPro" id="IPR018551">
    <property type="entry name" value="DUF2007"/>
</dbReference>
<sequence length="111" mass="12811">MASVATIEFGMNRLIYTHENRLLVELAKSKLEVAGIPVFLKNEFAQGGSGDLAPHQTWPELWLERERDYERARQLLADAEAQQESWRCRRCGEENGAAFDFCWNCQQPRNP</sequence>
<evidence type="ECO:0000313" key="5">
    <source>
        <dbReference type="EMBL" id="SHF90819.1"/>
    </source>
</evidence>
<dbReference type="PROSITE" id="PS01358">
    <property type="entry name" value="ZF_RANBP2_1"/>
    <property type="match status" value="1"/>
</dbReference>
<feature type="domain" description="RanBP2-type" evidence="4">
    <location>
        <begin position="82"/>
        <end position="111"/>
    </location>
</feature>
<dbReference type="PROSITE" id="PS50199">
    <property type="entry name" value="ZF_RANBP2_2"/>
    <property type="match status" value="1"/>
</dbReference>
<evidence type="ECO:0000259" key="4">
    <source>
        <dbReference type="PROSITE" id="PS50199"/>
    </source>
</evidence>
<proteinExistence type="predicted"/>
<dbReference type="EMBL" id="FQVA01000004">
    <property type="protein sequence ID" value="SHF90819.1"/>
    <property type="molecule type" value="Genomic_DNA"/>
</dbReference>
<evidence type="ECO:0000256" key="3">
    <source>
        <dbReference type="ARBA" id="ARBA00022833"/>
    </source>
</evidence>
<gene>
    <name evidence="5" type="ORF">SAMN04487965_2922</name>
</gene>
<accession>A0A1M5FHB7</accession>
<keyword evidence="6" id="KW-1185">Reference proteome</keyword>
<dbReference type="GO" id="GO:0008270">
    <property type="term" value="F:zinc ion binding"/>
    <property type="evidence" value="ECO:0007669"/>
    <property type="project" value="UniProtKB-KW"/>
</dbReference>
<organism evidence="5 6">
    <name type="scientific">Microbulbifer donghaiensis</name>
    <dbReference type="NCBI Taxonomy" id="494016"/>
    <lineage>
        <taxon>Bacteria</taxon>
        <taxon>Pseudomonadati</taxon>
        <taxon>Pseudomonadota</taxon>
        <taxon>Gammaproteobacteria</taxon>
        <taxon>Cellvibrionales</taxon>
        <taxon>Microbulbiferaceae</taxon>
        <taxon>Microbulbifer</taxon>
    </lineage>
</organism>
<protein>
    <submittedName>
        <fullName evidence="5">Putative signal transducing protein</fullName>
    </submittedName>
</protein>
<dbReference type="Proteomes" id="UP000184170">
    <property type="component" value="Unassembled WGS sequence"/>
</dbReference>
<keyword evidence="3" id="KW-0862">Zinc</keyword>